<proteinExistence type="predicted"/>
<accession>A0AAD7EES7</accession>
<sequence>MKWDIAATESPEVSPPLPPVRIPPRTPPTLFHGNRDPLPTRGFRSTLKRTRDEDGEGEVGAHARLNSGTTGGMEGDDGTTRREHETPCARPSMGRSQNAVDHKWASAITVVERELGEQELGADEALSGQNAGDDVPIACARRPCSHWRAHYYVLPPLHRWTYSSYNVGDEARSWMSPSEGRSRMWSSEERRGHCRCIVAHGPPGNTTAKQRNVPPSLGQEWRTHDVWTCLAVFGFRVSQREWAACIPSRIWRGWTGGECPARGVDAAAGWSRRDSARVEGATAVRGRDGSGARSGRSGEAGQSGYGSARDGCAVDASGTGGVGRAQWWNWVARAKYGKRARRGRPSAGGGRAAREAVGVGWDGTGRAAKGKSVSWDRTGRVHGVEAAARRDGTGVAARMGAGAHRRGSGLRCWGTRRRYRPVLKLGGARRRRCGCRKQDA</sequence>
<reference evidence="2" key="1">
    <citation type="submission" date="2023-03" db="EMBL/GenBank/DDBJ databases">
        <title>Massive genome expansion in bonnet fungi (Mycena s.s.) driven by repeated elements and novel gene families across ecological guilds.</title>
        <authorList>
            <consortium name="Lawrence Berkeley National Laboratory"/>
            <person name="Harder C.B."/>
            <person name="Miyauchi S."/>
            <person name="Viragh M."/>
            <person name="Kuo A."/>
            <person name="Thoen E."/>
            <person name="Andreopoulos B."/>
            <person name="Lu D."/>
            <person name="Skrede I."/>
            <person name="Drula E."/>
            <person name="Henrissat B."/>
            <person name="Morin E."/>
            <person name="Kohler A."/>
            <person name="Barry K."/>
            <person name="LaButti K."/>
            <person name="Morin E."/>
            <person name="Salamov A."/>
            <person name="Lipzen A."/>
            <person name="Mereny Z."/>
            <person name="Hegedus B."/>
            <person name="Baldrian P."/>
            <person name="Stursova M."/>
            <person name="Weitz H."/>
            <person name="Taylor A."/>
            <person name="Grigoriev I.V."/>
            <person name="Nagy L.G."/>
            <person name="Martin F."/>
            <person name="Kauserud H."/>
        </authorList>
    </citation>
    <scope>NUCLEOTIDE SEQUENCE</scope>
    <source>
        <strain evidence="2">CBHHK002</strain>
    </source>
</reference>
<dbReference type="AlphaFoldDB" id="A0AAD7EES7"/>
<comment type="caution">
    <text evidence="2">The sequence shown here is derived from an EMBL/GenBank/DDBJ whole genome shotgun (WGS) entry which is preliminary data.</text>
</comment>
<protein>
    <submittedName>
        <fullName evidence="2">Uncharacterized protein</fullName>
    </submittedName>
</protein>
<feature type="region of interest" description="Disordered" evidence="1">
    <location>
        <begin position="268"/>
        <end position="309"/>
    </location>
</feature>
<name>A0AAD7EES7_9AGAR</name>
<dbReference type="EMBL" id="JARIHO010000063">
    <property type="protein sequence ID" value="KAJ7315146.1"/>
    <property type="molecule type" value="Genomic_DNA"/>
</dbReference>
<keyword evidence="3" id="KW-1185">Reference proteome</keyword>
<feature type="compositionally biased region" description="Low complexity" evidence="1">
    <location>
        <begin position="291"/>
        <end position="302"/>
    </location>
</feature>
<feature type="compositionally biased region" description="Pro residues" evidence="1">
    <location>
        <begin position="13"/>
        <end position="27"/>
    </location>
</feature>
<evidence type="ECO:0000313" key="2">
    <source>
        <dbReference type="EMBL" id="KAJ7315146.1"/>
    </source>
</evidence>
<gene>
    <name evidence="2" type="ORF">DFH08DRAFT_820747</name>
</gene>
<feature type="compositionally biased region" description="Basic and acidic residues" evidence="1">
    <location>
        <begin position="78"/>
        <end position="87"/>
    </location>
</feature>
<feature type="region of interest" description="Disordered" evidence="1">
    <location>
        <begin position="1"/>
        <end position="100"/>
    </location>
</feature>
<evidence type="ECO:0000313" key="3">
    <source>
        <dbReference type="Proteomes" id="UP001218218"/>
    </source>
</evidence>
<organism evidence="2 3">
    <name type="scientific">Mycena albidolilacea</name>
    <dbReference type="NCBI Taxonomy" id="1033008"/>
    <lineage>
        <taxon>Eukaryota</taxon>
        <taxon>Fungi</taxon>
        <taxon>Dikarya</taxon>
        <taxon>Basidiomycota</taxon>
        <taxon>Agaricomycotina</taxon>
        <taxon>Agaricomycetes</taxon>
        <taxon>Agaricomycetidae</taxon>
        <taxon>Agaricales</taxon>
        <taxon>Marasmiineae</taxon>
        <taxon>Mycenaceae</taxon>
        <taxon>Mycena</taxon>
    </lineage>
</organism>
<evidence type="ECO:0000256" key="1">
    <source>
        <dbReference type="SAM" id="MobiDB-lite"/>
    </source>
</evidence>
<dbReference type="Proteomes" id="UP001218218">
    <property type="component" value="Unassembled WGS sequence"/>
</dbReference>